<evidence type="ECO:0000313" key="4">
    <source>
        <dbReference type="Proteomes" id="UP001161691"/>
    </source>
</evidence>
<dbReference type="RefSeq" id="WP_282907856.1">
    <property type="nucleotide sequence ID" value="NZ_JAGRPV010000001.1"/>
</dbReference>
<evidence type="ECO:0000259" key="2">
    <source>
        <dbReference type="PROSITE" id="PS51724"/>
    </source>
</evidence>
<evidence type="ECO:0000313" key="3">
    <source>
        <dbReference type="EMBL" id="MDI4644882.1"/>
    </source>
</evidence>
<dbReference type="InterPro" id="IPR036680">
    <property type="entry name" value="SPOR-like_sf"/>
</dbReference>
<protein>
    <submittedName>
        <fullName evidence="3">SpoIID/LytB domain-containing protein</fullName>
    </submittedName>
</protein>
<dbReference type="NCBIfam" id="TIGR02669">
    <property type="entry name" value="SpoIID_LytB"/>
    <property type="match status" value="1"/>
</dbReference>
<feature type="domain" description="SPOR" evidence="2">
    <location>
        <begin position="85"/>
        <end position="164"/>
    </location>
</feature>
<gene>
    <name evidence="3" type="ORF">KB449_07910</name>
</gene>
<dbReference type="InterPro" id="IPR007730">
    <property type="entry name" value="SPOR-like_dom"/>
</dbReference>
<dbReference type="EMBL" id="JAGRPV010000001">
    <property type="protein sequence ID" value="MDI4644882.1"/>
    <property type="molecule type" value="Genomic_DNA"/>
</dbReference>
<proteinExistence type="predicted"/>
<dbReference type="Proteomes" id="UP001161691">
    <property type="component" value="Unassembled WGS sequence"/>
</dbReference>
<dbReference type="PANTHER" id="PTHR30032:SF4">
    <property type="entry name" value="AMIDASE ENHANCER"/>
    <property type="match status" value="1"/>
</dbReference>
<organism evidence="3 4">
    <name type="scientific">Cohnella hashimotonis</name>
    <dbReference type="NCBI Taxonomy" id="2826895"/>
    <lineage>
        <taxon>Bacteria</taxon>
        <taxon>Bacillati</taxon>
        <taxon>Bacillota</taxon>
        <taxon>Bacilli</taxon>
        <taxon>Bacillales</taxon>
        <taxon>Paenibacillaceae</taxon>
        <taxon>Cohnella</taxon>
    </lineage>
</organism>
<keyword evidence="4" id="KW-1185">Reference proteome</keyword>
<dbReference type="InterPro" id="IPR051922">
    <property type="entry name" value="Bact_Sporulation_Assoc"/>
</dbReference>
<dbReference type="PROSITE" id="PS51318">
    <property type="entry name" value="TAT"/>
    <property type="match status" value="1"/>
</dbReference>
<evidence type="ECO:0000256" key="1">
    <source>
        <dbReference type="SAM" id="SignalP"/>
    </source>
</evidence>
<dbReference type="PROSITE" id="PS51724">
    <property type="entry name" value="SPOR"/>
    <property type="match status" value="1"/>
</dbReference>
<keyword evidence="1" id="KW-0732">Signal</keyword>
<sequence>MTKMNRRVALGTSAAVLLAWAGTDGQAANAALVPDTIRVGLFLDLGSKYQSTTPVATLVSAGGLGLSWVGGQGNADYPAPGGTVRFAVDAYRAMVLETADFSTAQTVLKKIQASSKAGFVTKLTKKGKTVYQVSEGVYSTATAAQSALAKWAAATGGQSSLTPAYVAGPLALEAGPYAGAGEASAAAVQLGNAGFDAFVAVKPSAEGTAYVLRIGSASSQAELTKIQAAVAAAGFTAKLPATNSAYAVIRDDVTYTGSATNSAPLYALPAAGGAALQADVQSDGSIQVVERSKNKYRGSMQISVLNNNLAVVNVVGLEPYLYSVVGAEVGSSWPAEAQKAQAVAARSYALAGGVTYQIADVVDNTYSQAYNGLGSENANSTAGVQATAGEVMTYGGKIITAMFGASAGGMTADPLEYAGNAIPYYAGAVKSPDDGIQKGKLDWYRVALDSGTVGYIRSDLLADKGQKNEAGLAMLTVTGDNVQVRPSPRVQSDVQPIASVNAGTLVLSLGKAPEYTNNSWVEGPLTADKLLATINAKLSDKNKIQGPLRTLEVSETGASGRAVRLKANGTTVQLYGDSWRSALGGVKSTLFKIDETARATIVGANGTSREVPDGGGTLQVLGGDGTVRSLDSAGGNAIVLNGTGQVRAITASPQFIITGTGYGHGLGMSQWGALGLANQGYDYKSILQYYYKDIKIEKDGAS</sequence>
<dbReference type="InterPro" id="IPR006311">
    <property type="entry name" value="TAT_signal"/>
</dbReference>
<name>A0ABT6TDH8_9BACL</name>
<feature type="signal peptide" evidence="1">
    <location>
        <begin position="1"/>
        <end position="27"/>
    </location>
</feature>
<dbReference type="Pfam" id="PF08486">
    <property type="entry name" value="SpoIID"/>
    <property type="match status" value="1"/>
</dbReference>
<dbReference type="SUPFAM" id="SSF110997">
    <property type="entry name" value="Sporulation related repeat"/>
    <property type="match status" value="1"/>
</dbReference>
<feature type="chain" id="PRO_5045250786" evidence="1">
    <location>
        <begin position="28"/>
        <end position="702"/>
    </location>
</feature>
<accession>A0ABT6TDH8</accession>
<dbReference type="InterPro" id="IPR013486">
    <property type="entry name" value="SpoIID/LytB"/>
</dbReference>
<dbReference type="InterPro" id="IPR013693">
    <property type="entry name" value="SpoIID/LytB_N"/>
</dbReference>
<reference evidence="3" key="1">
    <citation type="submission" date="2023-04" db="EMBL/GenBank/DDBJ databases">
        <title>Comparative genomic analysis of Cohnella hashimotonis sp. nov., isolated from the International Space Station.</title>
        <authorList>
            <person name="Venkateswaran K."/>
            <person name="Simpson A."/>
        </authorList>
    </citation>
    <scope>NUCLEOTIDE SEQUENCE</scope>
    <source>
        <strain evidence="3">F6_2S_P_1</strain>
    </source>
</reference>
<dbReference type="PANTHER" id="PTHR30032">
    <property type="entry name" value="N-ACETYLMURAMOYL-L-ALANINE AMIDASE-RELATED"/>
    <property type="match status" value="1"/>
</dbReference>
<dbReference type="Pfam" id="PF05036">
    <property type="entry name" value="SPOR"/>
    <property type="match status" value="1"/>
</dbReference>
<comment type="caution">
    <text evidence="3">The sequence shown here is derived from an EMBL/GenBank/DDBJ whole genome shotgun (WGS) entry which is preliminary data.</text>
</comment>